<sequence>MAYKHVDTDTAEVSFSIKYLTGRPRQYRFNGQTGRFNINGITDVGNSLTIQPIVWRIFTENLFARGKNELWAELFFVDSANALCSIMFNNSSVNELYNLIETLFYDDLSLADVVLTITSEKKAFEKEQTKGTWHLAKFGFVLADPATVAELGEFARSVDIFRADTITETAVYHLVSDTFPKPLQTIPVAVEPAQLPAPANV</sequence>
<dbReference type="RefSeq" id="WP_248480624.1">
    <property type="nucleotide sequence ID" value="NZ_JALPRF010000012.1"/>
</dbReference>
<dbReference type="EMBL" id="JALPRF010000012">
    <property type="protein sequence ID" value="MCK8495846.1"/>
    <property type="molecule type" value="Genomic_DNA"/>
</dbReference>
<evidence type="ECO:0000313" key="1">
    <source>
        <dbReference type="EMBL" id="MCK8495846.1"/>
    </source>
</evidence>
<comment type="caution">
    <text evidence="1">The sequence shown here is derived from an EMBL/GenBank/DDBJ whole genome shotgun (WGS) entry which is preliminary data.</text>
</comment>
<proteinExistence type="predicted"/>
<organism evidence="1 2">
    <name type="scientific">Spirosoma liriopis</name>
    <dbReference type="NCBI Taxonomy" id="2937440"/>
    <lineage>
        <taxon>Bacteria</taxon>
        <taxon>Pseudomonadati</taxon>
        <taxon>Bacteroidota</taxon>
        <taxon>Cytophagia</taxon>
        <taxon>Cytophagales</taxon>
        <taxon>Cytophagaceae</taxon>
        <taxon>Spirosoma</taxon>
    </lineage>
</organism>
<keyword evidence="2" id="KW-1185">Reference proteome</keyword>
<name>A0ABT0HUH7_9BACT</name>
<protein>
    <submittedName>
        <fullName evidence="1">Uncharacterized protein</fullName>
    </submittedName>
</protein>
<gene>
    <name evidence="1" type="ORF">M0L20_28530</name>
</gene>
<reference evidence="1 2" key="1">
    <citation type="submission" date="2022-04" db="EMBL/GenBank/DDBJ databases">
        <title>Spirosoma sp. strain RP8 genome sequencing and assembly.</title>
        <authorList>
            <person name="Jung Y."/>
        </authorList>
    </citation>
    <scope>NUCLEOTIDE SEQUENCE [LARGE SCALE GENOMIC DNA]</scope>
    <source>
        <strain evidence="1 2">RP8</strain>
    </source>
</reference>
<dbReference type="Proteomes" id="UP001202180">
    <property type="component" value="Unassembled WGS sequence"/>
</dbReference>
<accession>A0ABT0HUH7</accession>
<evidence type="ECO:0000313" key="2">
    <source>
        <dbReference type="Proteomes" id="UP001202180"/>
    </source>
</evidence>